<sequence>MTRAFENIRVLDLSNRLSGAYAARIYGDFGAEVILAERPRGHTLRDLPVLHSYANWNKQSIKLEQTPALLKLIESSDVVITDEIDQSDPVICVVNEHKKPETVHLSITPHGLDGNLAGIKGNNLTACARTGFSYINVYENEPPLQLPNNLTGYVAGVAGFIISSAVLHSRRLTGIGDTIDLSEIESLAVACHPWGIQAIFENRGWSRGVLGGQPRGSPRPLWQARDGLINFGIGDFRNWTDSMKLMGLDEFAHDEDLKPDLGRHGNPRIADVTAAAVGSILDKGRGELFHGLSRLRSICGMVRDMSDVYSCEHLKEREFFRYSKVDGKNIKFPGPPARLFPLEWDIRSPAPALHEHHGKVDLDRKTVSVGPGRQKPSPDGPLSGIRVLTFAHAWSGPFATELLGLLGAEVVQIEAPHRADVWRRTGNSVPEGVRNGHVVQHPLNTQGLYNSANLNKRALTLDMSQEEGQDIFWRLVPHFDVLLENFTPQIMGRWGITLEALEEKRPGIIFASLSAYGATGPYKKYPGNGGTTEPMSGLSSIHGYEGDKGMNTGGMIPDPISGYFMVASIMSALHAKDLTGKGQRIEGSMLEAMATVVGDALGEFQSTGIIPRPSGNRHPRIAPHNVYRTKEENGWVAIAIQEEDTWCEVAKLMGVSADSRFNSREGRKLNED</sequence>
<feature type="non-terminal residue" evidence="2">
    <location>
        <position position="672"/>
    </location>
</feature>
<dbReference type="InterPro" id="IPR050483">
    <property type="entry name" value="CoA-transferase_III_domain"/>
</dbReference>
<dbReference type="Gene3D" id="3.30.1540.10">
    <property type="entry name" value="formyl-coa transferase, domain 3"/>
    <property type="match status" value="2"/>
</dbReference>
<evidence type="ECO:0000313" key="2">
    <source>
        <dbReference type="EMBL" id="SVA57549.1"/>
    </source>
</evidence>
<dbReference type="Gene3D" id="3.40.50.10540">
    <property type="entry name" value="Crotonobetainyl-coa:carnitine coa-transferase, domain 1"/>
    <property type="match status" value="2"/>
</dbReference>
<keyword evidence="1" id="KW-0808">Transferase</keyword>
<dbReference type="PANTHER" id="PTHR48207:SF3">
    <property type="entry name" value="SUCCINATE--HYDROXYMETHYLGLUTARATE COA-TRANSFERASE"/>
    <property type="match status" value="1"/>
</dbReference>
<dbReference type="GO" id="GO:0008410">
    <property type="term" value="F:CoA-transferase activity"/>
    <property type="evidence" value="ECO:0007669"/>
    <property type="project" value="TreeGrafter"/>
</dbReference>
<dbReference type="SUPFAM" id="SSF89796">
    <property type="entry name" value="CoA-transferase family III (CaiB/BaiF)"/>
    <property type="match status" value="2"/>
</dbReference>
<evidence type="ECO:0000256" key="1">
    <source>
        <dbReference type="ARBA" id="ARBA00022679"/>
    </source>
</evidence>
<dbReference type="AlphaFoldDB" id="A0A381WYC2"/>
<gene>
    <name evidence="2" type="ORF">METZ01_LOCUS110403</name>
</gene>
<dbReference type="InterPro" id="IPR003673">
    <property type="entry name" value="CoA-Trfase_fam_III"/>
</dbReference>
<dbReference type="Pfam" id="PF02515">
    <property type="entry name" value="CoA_transf_3"/>
    <property type="match status" value="2"/>
</dbReference>
<reference evidence="2" key="1">
    <citation type="submission" date="2018-05" db="EMBL/GenBank/DDBJ databases">
        <authorList>
            <person name="Lanie J.A."/>
            <person name="Ng W.-L."/>
            <person name="Kazmierczak K.M."/>
            <person name="Andrzejewski T.M."/>
            <person name="Davidsen T.M."/>
            <person name="Wayne K.J."/>
            <person name="Tettelin H."/>
            <person name="Glass J.I."/>
            <person name="Rusch D."/>
            <person name="Podicherti R."/>
            <person name="Tsui H.-C.T."/>
            <person name="Winkler M.E."/>
        </authorList>
    </citation>
    <scope>NUCLEOTIDE SEQUENCE</scope>
</reference>
<protein>
    <recommendedName>
        <fullName evidence="3">CoA transferase</fullName>
    </recommendedName>
</protein>
<evidence type="ECO:0008006" key="3">
    <source>
        <dbReference type="Google" id="ProtNLM"/>
    </source>
</evidence>
<dbReference type="EMBL" id="UINC01013294">
    <property type="protein sequence ID" value="SVA57549.1"/>
    <property type="molecule type" value="Genomic_DNA"/>
</dbReference>
<proteinExistence type="predicted"/>
<organism evidence="2">
    <name type="scientific">marine metagenome</name>
    <dbReference type="NCBI Taxonomy" id="408172"/>
    <lineage>
        <taxon>unclassified sequences</taxon>
        <taxon>metagenomes</taxon>
        <taxon>ecological metagenomes</taxon>
    </lineage>
</organism>
<accession>A0A381WYC2</accession>
<name>A0A381WYC2_9ZZZZ</name>
<dbReference type="InterPro" id="IPR044855">
    <property type="entry name" value="CoA-Trfase_III_dom3_sf"/>
</dbReference>
<dbReference type="PANTHER" id="PTHR48207">
    <property type="entry name" value="SUCCINATE--HYDROXYMETHYLGLUTARATE COA-TRANSFERASE"/>
    <property type="match status" value="1"/>
</dbReference>
<dbReference type="InterPro" id="IPR023606">
    <property type="entry name" value="CoA-Trfase_III_dom_1_sf"/>
</dbReference>